<sequence length="109" mass="12150">LDNLQSYIIQKEIEFFDNGRRVLLGYICKIGNVVFCSGTFIAKSNHIYGTIDSEFRPTNKIYLRGNIDTTTITIGTAGIELDTDGVLKTTSPYPDALIPSFSAMWFSNT</sequence>
<keyword evidence="2" id="KW-1185">Reference proteome</keyword>
<evidence type="ECO:0000313" key="2">
    <source>
        <dbReference type="Proteomes" id="UP000728968"/>
    </source>
</evidence>
<gene>
    <name evidence="1" type="ORF">H6A04_10255</name>
</gene>
<reference evidence="1 2" key="1">
    <citation type="journal article" date="2021" name="Sci. Rep.">
        <title>The distribution of antibiotic resistance genes in chicken gut microbiota commensals.</title>
        <authorList>
            <person name="Juricova H."/>
            <person name="Matiasovicova J."/>
            <person name="Kubasova T."/>
            <person name="Cejkova D."/>
            <person name="Rychlik I."/>
        </authorList>
    </citation>
    <scope>NUCLEOTIDE SEQUENCE [LARGE SCALE GENOMIC DNA]</scope>
    <source>
        <strain evidence="1 2">An425</strain>
    </source>
</reference>
<evidence type="ECO:0000313" key="1">
    <source>
        <dbReference type="EMBL" id="MBM6876020.1"/>
    </source>
</evidence>
<name>A0ABS2G499_FUSMR</name>
<dbReference type="RefSeq" id="WP_204716665.1">
    <property type="nucleotide sequence ID" value="NZ_JACJLT010000152.1"/>
</dbReference>
<comment type="caution">
    <text evidence="1">The sequence shown here is derived from an EMBL/GenBank/DDBJ whole genome shotgun (WGS) entry which is preliminary data.</text>
</comment>
<dbReference type="EMBL" id="JACJLT010000152">
    <property type="protein sequence ID" value="MBM6876020.1"/>
    <property type="molecule type" value="Genomic_DNA"/>
</dbReference>
<proteinExistence type="predicted"/>
<accession>A0ABS2G499</accession>
<protein>
    <recommendedName>
        <fullName evidence="3">Polymer-forming cytoskeletal protein</fullName>
    </recommendedName>
</protein>
<evidence type="ECO:0008006" key="3">
    <source>
        <dbReference type="Google" id="ProtNLM"/>
    </source>
</evidence>
<organism evidence="1 2">
    <name type="scientific">Fusobacterium mortiferum</name>
    <dbReference type="NCBI Taxonomy" id="850"/>
    <lineage>
        <taxon>Bacteria</taxon>
        <taxon>Fusobacteriati</taxon>
        <taxon>Fusobacteriota</taxon>
        <taxon>Fusobacteriia</taxon>
        <taxon>Fusobacteriales</taxon>
        <taxon>Fusobacteriaceae</taxon>
        <taxon>Fusobacterium</taxon>
    </lineage>
</organism>
<feature type="non-terminal residue" evidence="1">
    <location>
        <position position="1"/>
    </location>
</feature>
<dbReference type="Proteomes" id="UP000728968">
    <property type="component" value="Unassembled WGS sequence"/>
</dbReference>